<evidence type="ECO:0000313" key="4">
    <source>
        <dbReference type="Proteomes" id="UP000663832"/>
    </source>
</evidence>
<evidence type="ECO:0000313" key="3">
    <source>
        <dbReference type="EMBL" id="CAF1256133.1"/>
    </source>
</evidence>
<sequence length="329" mass="38584">MDDDINNESDRSDSSCSPIPYGSSILAYIPRRYDRSLVAPTILSERNNVHAPVIKLPPLKLSSSLTTTEEEDFIALNLPTSEQEYLIFKQKFNRLRATLSKSYQFNVYTYEKVRQKKADLRHAVDEQRQLINHLLASSSKLNLTIRELRNQITEQCHKRDVHELRQLKLQSTFNQLNQTKDQSTEILKSADKERLIEHYNSQLLQLKNQCQEELADRDDQIEKLKKDISEKFGHEANEHKKIVRSTEQAFKIENQNCAKLQEFIDDYEANVYRAKKSCCLSTSYRLYKLATQLRLYSIIELTLNELFHSSCSCGQFQRCHETFMRLHNK</sequence>
<dbReference type="EMBL" id="CAJNOI010000091">
    <property type="protein sequence ID" value="CAF1042633.1"/>
    <property type="molecule type" value="Genomic_DNA"/>
</dbReference>
<keyword evidence="4" id="KW-1185">Reference proteome</keyword>
<dbReference type="AlphaFoldDB" id="A0A815AEW3"/>
<keyword evidence="1" id="KW-0175">Coiled coil</keyword>
<name>A0A815AEW3_9BILA</name>
<evidence type="ECO:0000313" key="2">
    <source>
        <dbReference type="EMBL" id="CAF1042633.1"/>
    </source>
</evidence>
<organism evidence="3 4">
    <name type="scientific">Adineta steineri</name>
    <dbReference type="NCBI Taxonomy" id="433720"/>
    <lineage>
        <taxon>Eukaryota</taxon>
        <taxon>Metazoa</taxon>
        <taxon>Spiralia</taxon>
        <taxon>Gnathifera</taxon>
        <taxon>Rotifera</taxon>
        <taxon>Eurotatoria</taxon>
        <taxon>Bdelloidea</taxon>
        <taxon>Adinetida</taxon>
        <taxon>Adinetidae</taxon>
        <taxon>Adineta</taxon>
    </lineage>
</organism>
<gene>
    <name evidence="2" type="ORF">BJG266_LOCUS18158</name>
    <name evidence="3" type="ORF">QVE165_LOCUS28787</name>
</gene>
<feature type="coiled-coil region" evidence="1">
    <location>
        <begin position="189"/>
        <end position="227"/>
    </location>
</feature>
<protein>
    <submittedName>
        <fullName evidence="3">Uncharacterized protein</fullName>
    </submittedName>
</protein>
<dbReference type="OrthoDB" id="10024310at2759"/>
<accession>A0A815AEW3</accession>
<proteinExistence type="predicted"/>
<dbReference type="Proteomes" id="UP000663832">
    <property type="component" value="Unassembled WGS sequence"/>
</dbReference>
<comment type="caution">
    <text evidence="3">The sequence shown here is derived from an EMBL/GenBank/DDBJ whole genome shotgun (WGS) entry which is preliminary data.</text>
</comment>
<dbReference type="EMBL" id="CAJNOM010000227">
    <property type="protein sequence ID" value="CAF1256133.1"/>
    <property type="molecule type" value="Genomic_DNA"/>
</dbReference>
<evidence type="ECO:0000256" key="1">
    <source>
        <dbReference type="SAM" id="Coils"/>
    </source>
</evidence>
<reference evidence="3" key="1">
    <citation type="submission" date="2021-02" db="EMBL/GenBank/DDBJ databases">
        <authorList>
            <person name="Nowell W R."/>
        </authorList>
    </citation>
    <scope>NUCLEOTIDE SEQUENCE</scope>
</reference>
<dbReference type="Proteomes" id="UP000663877">
    <property type="component" value="Unassembled WGS sequence"/>
</dbReference>